<dbReference type="PANTHER" id="PTHR47926:SF419">
    <property type="entry name" value="(WILD MALAYSIAN BANANA) HYPOTHETICAL PROTEIN"/>
    <property type="match status" value="1"/>
</dbReference>
<dbReference type="InterPro" id="IPR002885">
    <property type="entry name" value="PPR_rpt"/>
</dbReference>
<name>A0A8X8WC12_SALSN</name>
<dbReference type="Gene3D" id="1.25.40.10">
    <property type="entry name" value="Tetratricopeptide repeat domain"/>
    <property type="match status" value="1"/>
</dbReference>
<evidence type="ECO:0000256" key="2">
    <source>
        <dbReference type="PROSITE-ProRule" id="PRU00708"/>
    </source>
</evidence>
<protein>
    <recommendedName>
        <fullName evidence="5">Pentatricopeptide repeat-containing protein</fullName>
    </recommendedName>
</protein>
<dbReference type="PANTHER" id="PTHR47926">
    <property type="entry name" value="PENTATRICOPEPTIDE REPEAT-CONTAINING PROTEIN"/>
    <property type="match status" value="1"/>
</dbReference>
<organism evidence="3">
    <name type="scientific">Salvia splendens</name>
    <name type="common">Scarlet sage</name>
    <dbReference type="NCBI Taxonomy" id="180675"/>
    <lineage>
        <taxon>Eukaryota</taxon>
        <taxon>Viridiplantae</taxon>
        <taxon>Streptophyta</taxon>
        <taxon>Embryophyta</taxon>
        <taxon>Tracheophyta</taxon>
        <taxon>Spermatophyta</taxon>
        <taxon>Magnoliopsida</taxon>
        <taxon>eudicotyledons</taxon>
        <taxon>Gunneridae</taxon>
        <taxon>Pentapetalae</taxon>
        <taxon>asterids</taxon>
        <taxon>lamiids</taxon>
        <taxon>Lamiales</taxon>
        <taxon>Lamiaceae</taxon>
        <taxon>Nepetoideae</taxon>
        <taxon>Mentheae</taxon>
        <taxon>Salviinae</taxon>
        <taxon>Salvia</taxon>
        <taxon>Salvia subgen. Calosphace</taxon>
        <taxon>core Calosphace</taxon>
    </lineage>
</organism>
<reference evidence="3" key="1">
    <citation type="submission" date="2018-01" db="EMBL/GenBank/DDBJ databases">
        <authorList>
            <person name="Mao J.F."/>
        </authorList>
    </citation>
    <scope>NUCLEOTIDE SEQUENCE</scope>
    <source>
        <strain evidence="3">Huo1</strain>
        <tissue evidence="3">Leaf</tissue>
    </source>
</reference>
<comment type="caution">
    <text evidence="3">The sequence shown here is derived from an EMBL/GenBank/DDBJ whole genome shotgun (WGS) entry which is preliminary data.</text>
</comment>
<dbReference type="GO" id="GO:0009451">
    <property type="term" value="P:RNA modification"/>
    <property type="evidence" value="ECO:0007669"/>
    <property type="project" value="InterPro"/>
</dbReference>
<dbReference type="Proteomes" id="UP000298416">
    <property type="component" value="Unassembled WGS sequence"/>
</dbReference>
<evidence type="ECO:0000313" key="4">
    <source>
        <dbReference type="Proteomes" id="UP000298416"/>
    </source>
</evidence>
<keyword evidence="4" id="KW-1185">Reference proteome</keyword>
<dbReference type="Pfam" id="PF01535">
    <property type="entry name" value="PPR"/>
    <property type="match status" value="3"/>
</dbReference>
<sequence>MMEVKDVVSWTTMRDIEIEAEWGLGGGGKAVRGDGSFITGHLGVEDFDEAFEVFHRMILCGEQPSKSSFSSCDIFVDTALLDMYAKSGEITSSVEIFNRMKNKNDVVWAAMIQGLAENGFAEESLQCFEEMGNA</sequence>
<reference evidence="3" key="2">
    <citation type="submission" date="2020-08" db="EMBL/GenBank/DDBJ databases">
        <title>Plant Genome Project.</title>
        <authorList>
            <person name="Zhang R.-G."/>
        </authorList>
    </citation>
    <scope>NUCLEOTIDE SEQUENCE</scope>
    <source>
        <strain evidence="3">Huo1</strain>
        <tissue evidence="3">Leaf</tissue>
    </source>
</reference>
<dbReference type="GO" id="GO:0003723">
    <property type="term" value="F:RNA binding"/>
    <property type="evidence" value="ECO:0007669"/>
    <property type="project" value="InterPro"/>
</dbReference>
<accession>A0A8X8WC12</accession>
<evidence type="ECO:0008006" key="5">
    <source>
        <dbReference type="Google" id="ProtNLM"/>
    </source>
</evidence>
<evidence type="ECO:0000313" key="3">
    <source>
        <dbReference type="EMBL" id="KAG6391835.1"/>
    </source>
</evidence>
<dbReference type="EMBL" id="PNBA02000019">
    <property type="protein sequence ID" value="KAG6391835.1"/>
    <property type="molecule type" value="Genomic_DNA"/>
</dbReference>
<dbReference type="NCBIfam" id="TIGR00756">
    <property type="entry name" value="PPR"/>
    <property type="match status" value="2"/>
</dbReference>
<proteinExistence type="predicted"/>
<evidence type="ECO:0000256" key="1">
    <source>
        <dbReference type="ARBA" id="ARBA00022737"/>
    </source>
</evidence>
<keyword evidence="1" id="KW-0677">Repeat</keyword>
<feature type="repeat" description="PPR" evidence="2">
    <location>
        <begin position="104"/>
        <end position="134"/>
    </location>
</feature>
<dbReference type="PROSITE" id="PS51375">
    <property type="entry name" value="PPR"/>
    <property type="match status" value="1"/>
</dbReference>
<dbReference type="AlphaFoldDB" id="A0A8X8WC12"/>
<dbReference type="InterPro" id="IPR046960">
    <property type="entry name" value="PPR_At4g14850-like_plant"/>
</dbReference>
<dbReference type="InterPro" id="IPR011990">
    <property type="entry name" value="TPR-like_helical_dom_sf"/>
</dbReference>
<gene>
    <name evidence="3" type="ORF">SASPL_149596</name>
</gene>